<dbReference type="PRINTS" id="PR00455">
    <property type="entry name" value="HTHTETR"/>
</dbReference>
<keyword evidence="2 4" id="KW-0238">DNA-binding</keyword>
<evidence type="ECO:0000256" key="1">
    <source>
        <dbReference type="ARBA" id="ARBA00023015"/>
    </source>
</evidence>
<dbReference type="SUPFAM" id="SSF48498">
    <property type="entry name" value="Tetracyclin repressor-like, C-terminal domain"/>
    <property type="match status" value="1"/>
</dbReference>
<evidence type="ECO:0000256" key="3">
    <source>
        <dbReference type="ARBA" id="ARBA00023163"/>
    </source>
</evidence>
<dbReference type="Proteomes" id="UP000549913">
    <property type="component" value="Unassembled WGS sequence"/>
</dbReference>
<proteinExistence type="predicted"/>
<dbReference type="InterPro" id="IPR001647">
    <property type="entry name" value="HTH_TetR"/>
</dbReference>
<dbReference type="PANTHER" id="PTHR47506:SF6">
    <property type="entry name" value="HTH-TYPE TRANSCRIPTIONAL REPRESSOR NEMR"/>
    <property type="match status" value="1"/>
</dbReference>
<accession>A0A852SNT4</accession>
<keyword evidence="1" id="KW-0805">Transcription regulation</keyword>
<evidence type="ECO:0000313" key="6">
    <source>
        <dbReference type="EMBL" id="NYD70460.1"/>
    </source>
</evidence>
<sequence>MSLTAKAEQTRGSILATGEELMLAKGFTGVGLQEILTTCGVPKGSFYHYFSSKEGFGVAVLERYVETYLAAVDALLAQPGTGRERIRLLGEAWAARAGSASAGRCLVVQLAAEVSGFSERMRVALADGVAALVALFADVVAEGQADGSIAAGAPARELAEALYQLWLGAALLDRLARDGTPFVAALGATDRLLDSP</sequence>
<feature type="DNA-binding region" description="H-T-H motif" evidence="4">
    <location>
        <begin position="31"/>
        <end position="50"/>
    </location>
</feature>
<protein>
    <submittedName>
        <fullName evidence="6">TetR/AcrR family transcriptional repressor of nem operon</fullName>
    </submittedName>
</protein>
<gene>
    <name evidence="6" type="ORF">BJ984_001618</name>
</gene>
<evidence type="ECO:0000256" key="2">
    <source>
        <dbReference type="ARBA" id="ARBA00023125"/>
    </source>
</evidence>
<dbReference type="SUPFAM" id="SSF46689">
    <property type="entry name" value="Homeodomain-like"/>
    <property type="match status" value="1"/>
</dbReference>
<dbReference type="InterPro" id="IPR009057">
    <property type="entry name" value="Homeodomain-like_sf"/>
</dbReference>
<dbReference type="RefSeq" id="WP_179547577.1">
    <property type="nucleotide sequence ID" value="NZ_BSEW01000001.1"/>
</dbReference>
<dbReference type="Pfam" id="PF16925">
    <property type="entry name" value="TetR_C_13"/>
    <property type="match status" value="1"/>
</dbReference>
<evidence type="ECO:0000313" key="7">
    <source>
        <dbReference type="Proteomes" id="UP000549913"/>
    </source>
</evidence>
<evidence type="ECO:0000256" key="4">
    <source>
        <dbReference type="PROSITE-ProRule" id="PRU00335"/>
    </source>
</evidence>
<dbReference type="Gene3D" id="1.10.357.10">
    <property type="entry name" value="Tetracycline Repressor, domain 2"/>
    <property type="match status" value="1"/>
</dbReference>
<reference evidence="6 7" key="1">
    <citation type="submission" date="2020-07" db="EMBL/GenBank/DDBJ databases">
        <title>Sequencing the genomes of 1000 actinobacteria strains.</title>
        <authorList>
            <person name="Klenk H.-P."/>
        </authorList>
    </citation>
    <scope>NUCLEOTIDE SEQUENCE [LARGE SCALE GENOMIC DNA]</scope>
    <source>
        <strain evidence="6 7">DSM 26474</strain>
    </source>
</reference>
<dbReference type="InterPro" id="IPR036271">
    <property type="entry name" value="Tet_transcr_reg_TetR-rel_C_sf"/>
</dbReference>
<organism evidence="6 7">
    <name type="scientific">Herbiconiux flava</name>
    <dbReference type="NCBI Taxonomy" id="881268"/>
    <lineage>
        <taxon>Bacteria</taxon>
        <taxon>Bacillati</taxon>
        <taxon>Actinomycetota</taxon>
        <taxon>Actinomycetes</taxon>
        <taxon>Micrococcales</taxon>
        <taxon>Microbacteriaceae</taxon>
        <taxon>Herbiconiux</taxon>
    </lineage>
</organism>
<dbReference type="Pfam" id="PF00440">
    <property type="entry name" value="TetR_N"/>
    <property type="match status" value="1"/>
</dbReference>
<dbReference type="PANTHER" id="PTHR47506">
    <property type="entry name" value="TRANSCRIPTIONAL REGULATORY PROTEIN"/>
    <property type="match status" value="1"/>
</dbReference>
<dbReference type="PROSITE" id="PS50977">
    <property type="entry name" value="HTH_TETR_2"/>
    <property type="match status" value="1"/>
</dbReference>
<comment type="caution">
    <text evidence="6">The sequence shown here is derived from an EMBL/GenBank/DDBJ whole genome shotgun (WGS) entry which is preliminary data.</text>
</comment>
<keyword evidence="3" id="KW-0804">Transcription</keyword>
<keyword evidence="7" id="KW-1185">Reference proteome</keyword>
<feature type="domain" description="HTH tetR-type" evidence="5">
    <location>
        <begin position="8"/>
        <end position="68"/>
    </location>
</feature>
<dbReference type="InterPro" id="IPR011075">
    <property type="entry name" value="TetR_C"/>
</dbReference>
<dbReference type="AlphaFoldDB" id="A0A852SNT4"/>
<evidence type="ECO:0000259" key="5">
    <source>
        <dbReference type="PROSITE" id="PS50977"/>
    </source>
</evidence>
<dbReference type="EMBL" id="JACCBM010000001">
    <property type="protein sequence ID" value="NYD70460.1"/>
    <property type="molecule type" value="Genomic_DNA"/>
</dbReference>
<name>A0A852SNT4_9MICO</name>
<dbReference type="GO" id="GO:0003677">
    <property type="term" value="F:DNA binding"/>
    <property type="evidence" value="ECO:0007669"/>
    <property type="project" value="UniProtKB-UniRule"/>
</dbReference>